<accession>A0A6J7C9B5</accession>
<proteinExistence type="predicted"/>
<evidence type="ECO:0000313" key="1">
    <source>
        <dbReference type="EMBL" id="CAB4853514.1"/>
    </source>
</evidence>
<organism evidence="1">
    <name type="scientific">freshwater metagenome</name>
    <dbReference type="NCBI Taxonomy" id="449393"/>
    <lineage>
        <taxon>unclassified sequences</taxon>
        <taxon>metagenomes</taxon>
        <taxon>ecological metagenomes</taxon>
    </lineage>
</organism>
<dbReference type="EMBL" id="CAFBIY010000271">
    <property type="protein sequence ID" value="CAB4853514.1"/>
    <property type="molecule type" value="Genomic_DNA"/>
</dbReference>
<gene>
    <name evidence="1" type="ORF">UFOPK3267_03046</name>
</gene>
<sequence>MTAAHMRAHRLATRGCVVGQAGTRAECQHRTVHVAGLQRLQRAPPGVGTGDDDGLQRFTQRRLDRRLPAFIDLDQVEQRAQHTVDTCQMLCTGACTGTFQRLVQRLGTGLPT</sequence>
<dbReference type="AlphaFoldDB" id="A0A6J7C9B5"/>
<protein>
    <submittedName>
        <fullName evidence="1">Unannotated protein</fullName>
    </submittedName>
</protein>
<reference evidence="1" key="1">
    <citation type="submission" date="2020-05" db="EMBL/GenBank/DDBJ databases">
        <authorList>
            <person name="Chiriac C."/>
            <person name="Salcher M."/>
            <person name="Ghai R."/>
            <person name="Kavagutti S V."/>
        </authorList>
    </citation>
    <scope>NUCLEOTIDE SEQUENCE</scope>
</reference>
<name>A0A6J7C9B5_9ZZZZ</name>